<reference evidence="1 2" key="1">
    <citation type="submission" date="2024-05" db="EMBL/GenBank/DDBJ databases">
        <title>The nuclear and mitochondrial genome assemblies of Tetragonisca angustula (Apidae: Meliponini), a tiny yet remarkable pollinator in the Neotropics.</title>
        <authorList>
            <person name="Ferrari R."/>
            <person name="Ricardo P.C."/>
            <person name="Dias F.C."/>
            <person name="Araujo N.S."/>
            <person name="Soares D.O."/>
            <person name="Zhou Q.-S."/>
            <person name="Zhu C.-D."/>
            <person name="Coutinho L."/>
            <person name="Airas M.C."/>
            <person name="Batista T.M."/>
        </authorList>
    </citation>
    <scope>NUCLEOTIDE SEQUENCE [LARGE SCALE GENOMIC DNA]</scope>
    <source>
        <strain evidence="1">ASF017062</strain>
        <tissue evidence="1">Abdomen</tissue>
    </source>
</reference>
<evidence type="ECO:0000313" key="2">
    <source>
        <dbReference type="Proteomes" id="UP001432146"/>
    </source>
</evidence>
<dbReference type="AlphaFoldDB" id="A0AAW0Z972"/>
<dbReference type="EMBL" id="JAWNGG020000455">
    <property type="protein sequence ID" value="KAK9293456.1"/>
    <property type="molecule type" value="Genomic_DNA"/>
</dbReference>
<dbReference type="Proteomes" id="UP001432146">
    <property type="component" value="Unassembled WGS sequence"/>
</dbReference>
<keyword evidence="2" id="KW-1185">Reference proteome</keyword>
<evidence type="ECO:0000313" key="1">
    <source>
        <dbReference type="EMBL" id="KAK9293456.1"/>
    </source>
</evidence>
<gene>
    <name evidence="1" type="ORF">QLX08_011610</name>
</gene>
<accession>A0AAW0Z972</accession>
<comment type="caution">
    <text evidence="1">The sequence shown here is derived from an EMBL/GenBank/DDBJ whole genome shotgun (WGS) entry which is preliminary data.</text>
</comment>
<sequence>MVEDVETLNDHRYIVMDVIPQRNGTDDLPRRDARDRGSVKTPKRWAVSRMDPNLLVVAIAELWAEVPDEPTEDVELEATRF</sequence>
<proteinExistence type="predicted"/>
<protein>
    <submittedName>
        <fullName evidence="1">Uncharacterized protein</fullName>
    </submittedName>
</protein>
<organism evidence="1 2">
    <name type="scientific">Tetragonisca angustula</name>
    <dbReference type="NCBI Taxonomy" id="166442"/>
    <lineage>
        <taxon>Eukaryota</taxon>
        <taxon>Metazoa</taxon>
        <taxon>Ecdysozoa</taxon>
        <taxon>Arthropoda</taxon>
        <taxon>Hexapoda</taxon>
        <taxon>Insecta</taxon>
        <taxon>Pterygota</taxon>
        <taxon>Neoptera</taxon>
        <taxon>Endopterygota</taxon>
        <taxon>Hymenoptera</taxon>
        <taxon>Apocrita</taxon>
        <taxon>Aculeata</taxon>
        <taxon>Apoidea</taxon>
        <taxon>Anthophila</taxon>
        <taxon>Apidae</taxon>
        <taxon>Tetragonisca</taxon>
    </lineage>
</organism>
<name>A0AAW0Z972_9HYME</name>